<feature type="transmembrane region" description="Helical" evidence="1">
    <location>
        <begin position="52"/>
        <end position="75"/>
    </location>
</feature>
<keyword evidence="1" id="KW-0812">Transmembrane</keyword>
<evidence type="ECO:0000313" key="3">
    <source>
        <dbReference type="Proteomes" id="UP000178656"/>
    </source>
</evidence>
<keyword evidence="1" id="KW-0472">Membrane</keyword>
<organism evidence="2 3">
    <name type="scientific">Candidatus Falkowbacteria bacterium RIFOXYC2_FULL_48_21</name>
    <dbReference type="NCBI Taxonomy" id="1798005"/>
    <lineage>
        <taxon>Bacteria</taxon>
        <taxon>Candidatus Falkowiibacteriota</taxon>
    </lineage>
</organism>
<dbReference type="Proteomes" id="UP000178656">
    <property type="component" value="Unassembled WGS sequence"/>
</dbReference>
<feature type="transmembrane region" description="Helical" evidence="1">
    <location>
        <begin position="82"/>
        <end position="101"/>
    </location>
</feature>
<accession>A0A1F5TI42</accession>
<dbReference type="EMBL" id="MFGM01000004">
    <property type="protein sequence ID" value="OGF38231.1"/>
    <property type="molecule type" value="Genomic_DNA"/>
</dbReference>
<protein>
    <submittedName>
        <fullName evidence="2">Uncharacterized protein</fullName>
    </submittedName>
</protein>
<sequence>MNYKKLVLGIIIIALAVWVLLGLFRFGSIIAFLWIFEIIVNELTLSAGLNKYLAMIIAFVPALAILWSVPLMFSLNKKKRNLGMIMGGACYLLYSVLMFALESNRYFDPATGTPTKCYASGLTSYDEVPCNTEFHPQTGNPVIKDQGQIKSIIMAKHAAEAQLQPVSRVAPSSDMRFFTPDGKPLYWYYQHPNGEIEIFDTPGKHPQLNVELNPITAEIAAAIVYPGEHPLSTMIKVAIPPKTDSQKEDPNNPLVKLRDHLQNVQGQLR</sequence>
<feature type="transmembrane region" description="Helical" evidence="1">
    <location>
        <begin position="7"/>
        <end position="40"/>
    </location>
</feature>
<dbReference type="AlphaFoldDB" id="A0A1F5TI42"/>
<comment type="caution">
    <text evidence="2">The sequence shown here is derived from an EMBL/GenBank/DDBJ whole genome shotgun (WGS) entry which is preliminary data.</text>
</comment>
<evidence type="ECO:0000313" key="2">
    <source>
        <dbReference type="EMBL" id="OGF38231.1"/>
    </source>
</evidence>
<gene>
    <name evidence="2" type="ORF">A2482_05265</name>
</gene>
<evidence type="ECO:0000256" key="1">
    <source>
        <dbReference type="SAM" id="Phobius"/>
    </source>
</evidence>
<name>A0A1F5TI42_9BACT</name>
<keyword evidence="1" id="KW-1133">Transmembrane helix</keyword>
<proteinExistence type="predicted"/>
<reference evidence="2 3" key="1">
    <citation type="journal article" date="2016" name="Nat. Commun.">
        <title>Thousands of microbial genomes shed light on interconnected biogeochemical processes in an aquifer system.</title>
        <authorList>
            <person name="Anantharaman K."/>
            <person name="Brown C.T."/>
            <person name="Hug L.A."/>
            <person name="Sharon I."/>
            <person name="Castelle C.J."/>
            <person name="Probst A.J."/>
            <person name="Thomas B.C."/>
            <person name="Singh A."/>
            <person name="Wilkins M.J."/>
            <person name="Karaoz U."/>
            <person name="Brodie E.L."/>
            <person name="Williams K.H."/>
            <person name="Hubbard S.S."/>
            <person name="Banfield J.F."/>
        </authorList>
    </citation>
    <scope>NUCLEOTIDE SEQUENCE [LARGE SCALE GENOMIC DNA]</scope>
</reference>